<protein>
    <recommendedName>
        <fullName evidence="2">histidine kinase</fullName>
        <ecNumber evidence="2">2.7.13.3</ecNumber>
    </recommendedName>
</protein>
<organism evidence="5 6">
    <name type="scientific">Catenovulum sediminis</name>
    <dbReference type="NCBI Taxonomy" id="1740262"/>
    <lineage>
        <taxon>Bacteria</taxon>
        <taxon>Pseudomonadati</taxon>
        <taxon>Pseudomonadota</taxon>
        <taxon>Gammaproteobacteria</taxon>
        <taxon>Alteromonadales</taxon>
        <taxon>Alteromonadaceae</taxon>
        <taxon>Catenovulum</taxon>
    </lineage>
</organism>
<dbReference type="PROSITE" id="PS50109">
    <property type="entry name" value="HIS_KIN"/>
    <property type="match status" value="1"/>
</dbReference>
<dbReference type="InterPro" id="IPR003594">
    <property type="entry name" value="HATPase_dom"/>
</dbReference>
<dbReference type="Proteomes" id="UP001467690">
    <property type="component" value="Unassembled WGS sequence"/>
</dbReference>
<dbReference type="GO" id="GO:0005524">
    <property type="term" value="F:ATP binding"/>
    <property type="evidence" value="ECO:0007669"/>
    <property type="project" value="UniProtKB-KW"/>
</dbReference>
<dbReference type="InterPro" id="IPR036890">
    <property type="entry name" value="HATPase_C_sf"/>
</dbReference>
<evidence type="ECO:0000256" key="1">
    <source>
        <dbReference type="ARBA" id="ARBA00000085"/>
    </source>
</evidence>
<feature type="domain" description="Histidine kinase" evidence="4">
    <location>
        <begin position="138"/>
        <end position="349"/>
    </location>
</feature>
<dbReference type="Gene3D" id="3.30.565.10">
    <property type="entry name" value="Histidine kinase-like ATPase, C-terminal domain"/>
    <property type="match status" value="1"/>
</dbReference>
<sequence length="360" mass="39384">MQLNLQNLAQESYAGELNDLRSQAARLSHLVNILPAGVVILNENGFVEEANQIAIDLLGEPLLHARWIDVIDRAFNPQADDGHEVSLHDGRRVKLETTALTPESGQLILLTDMTHTRLLQERLSHFKQLSTLGKMMASLAHQIRTPLSAAMLYASNLANTSLAKISQSNFQQKLIARLQDLDNQINDMLLFAKTGQKQVAVTLSLGQLLSEVQTGSEAMILQNQGHLSTQLPEPDILIYGNKNALASAIQNLIHNSIQIIGAGARIQLLAKRSPENPDNVWVQVIDNGPGITKEIQEQIFEPFFTTRGKGTGLGLAVVKAVTEQHQGRVFVESQLNSGCTFTLELPVLVTKPVQLAAGQN</sequence>
<dbReference type="SMART" id="SM00387">
    <property type="entry name" value="HATPase_c"/>
    <property type="match status" value="1"/>
</dbReference>
<dbReference type="InterPro" id="IPR000014">
    <property type="entry name" value="PAS"/>
</dbReference>
<dbReference type="CDD" id="cd00130">
    <property type="entry name" value="PAS"/>
    <property type="match status" value="1"/>
</dbReference>
<dbReference type="InterPro" id="IPR036097">
    <property type="entry name" value="HisK_dim/P_sf"/>
</dbReference>
<evidence type="ECO:0000256" key="3">
    <source>
        <dbReference type="ARBA" id="ARBA00022553"/>
    </source>
</evidence>
<dbReference type="CDD" id="cd00075">
    <property type="entry name" value="HATPase"/>
    <property type="match status" value="1"/>
</dbReference>
<gene>
    <name evidence="5" type="ORF">ABS311_09980</name>
</gene>
<name>A0ABV1RH59_9ALTE</name>
<dbReference type="PRINTS" id="PR00344">
    <property type="entry name" value="BCTRLSENSOR"/>
</dbReference>
<dbReference type="EC" id="2.7.13.3" evidence="2"/>
<evidence type="ECO:0000313" key="5">
    <source>
        <dbReference type="EMBL" id="MER2492210.1"/>
    </source>
</evidence>
<dbReference type="Gene3D" id="1.10.287.130">
    <property type="match status" value="1"/>
</dbReference>
<dbReference type="SUPFAM" id="SSF47384">
    <property type="entry name" value="Homodimeric domain of signal transducing histidine kinase"/>
    <property type="match status" value="1"/>
</dbReference>
<comment type="caution">
    <text evidence="5">The sequence shown here is derived from an EMBL/GenBank/DDBJ whole genome shotgun (WGS) entry which is preliminary data.</text>
</comment>
<keyword evidence="6" id="KW-1185">Reference proteome</keyword>
<evidence type="ECO:0000259" key="4">
    <source>
        <dbReference type="PROSITE" id="PS50109"/>
    </source>
</evidence>
<evidence type="ECO:0000313" key="6">
    <source>
        <dbReference type="Proteomes" id="UP001467690"/>
    </source>
</evidence>
<dbReference type="InterPro" id="IPR004358">
    <property type="entry name" value="Sig_transdc_His_kin-like_C"/>
</dbReference>
<dbReference type="Pfam" id="PF00512">
    <property type="entry name" value="HisKA"/>
    <property type="match status" value="1"/>
</dbReference>
<dbReference type="CDD" id="cd00082">
    <property type="entry name" value="HisKA"/>
    <property type="match status" value="1"/>
</dbReference>
<dbReference type="PANTHER" id="PTHR43065">
    <property type="entry name" value="SENSOR HISTIDINE KINASE"/>
    <property type="match status" value="1"/>
</dbReference>
<keyword evidence="5" id="KW-0067">ATP-binding</keyword>
<dbReference type="PANTHER" id="PTHR43065:SF29">
    <property type="entry name" value="SENSOR PROTEIN KINASE FLES"/>
    <property type="match status" value="1"/>
</dbReference>
<dbReference type="InterPro" id="IPR035965">
    <property type="entry name" value="PAS-like_dom_sf"/>
</dbReference>
<accession>A0ABV1RH59</accession>
<dbReference type="InterPro" id="IPR003661">
    <property type="entry name" value="HisK_dim/P_dom"/>
</dbReference>
<proteinExistence type="predicted"/>
<comment type="catalytic activity">
    <reaction evidence="1">
        <text>ATP + protein L-histidine = ADP + protein N-phospho-L-histidine.</text>
        <dbReference type="EC" id="2.7.13.3"/>
    </reaction>
</comment>
<dbReference type="EMBL" id="JBELOE010000200">
    <property type="protein sequence ID" value="MER2492210.1"/>
    <property type="molecule type" value="Genomic_DNA"/>
</dbReference>
<dbReference type="SUPFAM" id="SSF55785">
    <property type="entry name" value="PYP-like sensor domain (PAS domain)"/>
    <property type="match status" value="1"/>
</dbReference>
<dbReference type="SMART" id="SM00388">
    <property type="entry name" value="HisKA"/>
    <property type="match status" value="1"/>
</dbReference>
<dbReference type="RefSeq" id="WP_350401728.1">
    <property type="nucleotide sequence ID" value="NZ_JBELOE010000200.1"/>
</dbReference>
<keyword evidence="3" id="KW-0597">Phosphoprotein</keyword>
<evidence type="ECO:0000256" key="2">
    <source>
        <dbReference type="ARBA" id="ARBA00012438"/>
    </source>
</evidence>
<dbReference type="Pfam" id="PF02518">
    <property type="entry name" value="HATPase_c"/>
    <property type="match status" value="1"/>
</dbReference>
<dbReference type="SUPFAM" id="SSF55874">
    <property type="entry name" value="ATPase domain of HSP90 chaperone/DNA topoisomerase II/histidine kinase"/>
    <property type="match status" value="1"/>
</dbReference>
<reference evidence="5 6" key="1">
    <citation type="submission" date="2024-06" db="EMBL/GenBank/DDBJ databases">
        <authorList>
            <person name="Chen R.Y."/>
        </authorList>
    </citation>
    <scope>NUCLEOTIDE SEQUENCE [LARGE SCALE GENOMIC DNA]</scope>
    <source>
        <strain evidence="5 6">D2</strain>
    </source>
</reference>
<keyword evidence="5" id="KW-0547">Nucleotide-binding</keyword>
<dbReference type="InterPro" id="IPR005467">
    <property type="entry name" value="His_kinase_dom"/>
</dbReference>